<dbReference type="Pfam" id="PF04116">
    <property type="entry name" value="FA_hydroxylase"/>
    <property type="match status" value="1"/>
</dbReference>
<proteinExistence type="inferred from homology"/>
<feature type="domain" description="MATH" evidence="8">
    <location>
        <begin position="966"/>
        <end position="1097"/>
    </location>
</feature>
<dbReference type="Pfam" id="PF00888">
    <property type="entry name" value="Cullin"/>
    <property type="match status" value="1"/>
</dbReference>
<keyword evidence="4" id="KW-0832">Ubl conjugation</keyword>
<reference evidence="9" key="1">
    <citation type="submission" date="2021-01" db="EMBL/GenBank/DDBJ databases">
        <authorList>
            <person name="Bezrukov I."/>
        </authorList>
    </citation>
    <scope>NUCLEOTIDE SEQUENCE</scope>
</reference>
<protein>
    <submittedName>
        <fullName evidence="9">Uncharacterized protein</fullName>
    </submittedName>
</protein>
<dbReference type="InterPro" id="IPR019559">
    <property type="entry name" value="Cullin_neddylation_domain"/>
</dbReference>
<dbReference type="Pfam" id="PF10557">
    <property type="entry name" value="Cullin_Nedd8"/>
    <property type="match status" value="1"/>
</dbReference>
<dbReference type="Gene3D" id="4.10.1030.10">
    <property type="entry name" value="Ring Box Chain A, domain 5"/>
    <property type="match status" value="1"/>
</dbReference>
<evidence type="ECO:0000256" key="1">
    <source>
        <dbReference type="ARBA" id="ARBA00006019"/>
    </source>
</evidence>
<dbReference type="GO" id="GO:0005506">
    <property type="term" value="F:iron ion binding"/>
    <property type="evidence" value="ECO:0007669"/>
    <property type="project" value="InterPro"/>
</dbReference>
<dbReference type="SUPFAM" id="SSF75632">
    <property type="entry name" value="Cullin homology domain"/>
    <property type="match status" value="1"/>
</dbReference>
<evidence type="ECO:0000259" key="8">
    <source>
        <dbReference type="PROSITE" id="PS50144"/>
    </source>
</evidence>
<comment type="similarity">
    <text evidence="2">Belongs to the sterol desaturase family.</text>
</comment>
<name>A0A8S1ZP55_ARAAE</name>
<feature type="domain" description="Cullin family profile" evidence="7">
    <location>
        <begin position="371"/>
        <end position="598"/>
    </location>
</feature>
<evidence type="ECO:0000313" key="10">
    <source>
        <dbReference type="Proteomes" id="UP000682877"/>
    </source>
</evidence>
<dbReference type="PROSITE" id="PS50144">
    <property type="entry name" value="MATH"/>
    <property type="match status" value="4"/>
</dbReference>
<evidence type="ECO:0000256" key="5">
    <source>
        <dbReference type="PROSITE-ProRule" id="PRU00330"/>
    </source>
</evidence>
<comment type="similarity">
    <text evidence="1 5 6">Belongs to the cullin family.</text>
</comment>
<dbReference type="InterPro" id="IPR002083">
    <property type="entry name" value="MATH/TRAF_dom"/>
</dbReference>
<gene>
    <name evidence="9" type="ORF">AARE701A_LOCUS5014</name>
</gene>
<feature type="domain" description="MATH" evidence="8">
    <location>
        <begin position="840"/>
        <end position="965"/>
    </location>
</feature>
<dbReference type="Gene3D" id="1.10.10.10">
    <property type="entry name" value="Winged helix-like DNA-binding domain superfamily/Winged helix DNA-binding domain"/>
    <property type="match status" value="2"/>
</dbReference>
<dbReference type="PROSITE" id="PS50069">
    <property type="entry name" value="CULLIN_2"/>
    <property type="match status" value="1"/>
</dbReference>
<evidence type="ECO:0000256" key="6">
    <source>
        <dbReference type="RuleBase" id="RU003829"/>
    </source>
</evidence>
<dbReference type="InterPro" id="IPR036390">
    <property type="entry name" value="WH_DNA-bd_sf"/>
</dbReference>
<dbReference type="GO" id="GO:0008610">
    <property type="term" value="P:lipid biosynthetic process"/>
    <property type="evidence" value="ECO:0007669"/>
    <property type="project" value="InterPro"/>
</dbReference>
<dbReference type="GO" id="GO:0006511">
    <property type="term" value="P:ubiquitin-dependent protein catabolic process"/>
    <property type="evidence" value="ECO:0007669"/>
    <property type="project" value="InterPro"/>
</dbReference>
<dbReference type="SMART" id="SM00061">
    <property type="entry name" value="MATH"/>
    <property type="match status" value="4"/>
</dbReference>
<dbReference type="InterPro" id="IPR016158">
    <property type="entry name" value="Cullin_homology"/>
</dbReference>
<dbReference type="SUPFAM" id="SSF74788">
    <property type="entry name" value="Cullin repeat-like"/>
    <property type="match status" value="1"/>
</dbReference>
<keyword evidence="10" id="KW-1185">Reference proteome</keyword>
<dbReference type="SMART" id="SM00884">
    <property type="entry name" value="Cullin_Nedd8"/>
    <property type="match status" value="1"/>
</dbReference>
<sequence length="1434" mass="166327">MSNQKKRNFQIEAFKQRVVVDPKYADITWKILEHAIHEIYNHNASGLSFEENAYNMVLHKYGDKLYNGLVTTITFHLKEICKSIEEAQGGAFLELINRKWNDHNKALQMIRDIVMYLDRTYVSSTKKTHVHELGLHLWRDNVVYSSKIQTRLLNTLLDLVHKERTGEVIDRLLMRNVIKMFMDLGESVYQEDFEKPFLEASAEFYKVESQGCIESCDCGDYLKKAEKPLVEEVERVAHYLDAKSEAKITSVVEREMIANHVQRLVHMENSGLVNMLLNDKYEDMGRMYSLFRRVANGLVTVRDVMTLHLREMGKQLVTDPEKSKDPVEFVQRLLDERDKYDKIINMAFNNDKTFQNALNSSFEYFLNLNTRSPEFISLFVDDKLRKGLKGVGEEDVDLILDKVMMLFRYLHEKDVFENYYKQHLAKRLLSGKTVSDDAERNLIVKLKTECGYQFTSKLEGMFTDMKTSHDTLLGFYNSHPELSEGPTLVVQVLTTGSWPTQPTIQCNLPAEVSVLCEKFRSYYLGTHTGRRLSWQTNMGTADIKAVFGKGQKHELNVSTFQMCVLMLFNNSDRLSYKEIEQATEIPTSDLKRCLQSMACVKEPEKQETRQRVEEDRKPQIEAAIVRIMKARRVLDHNNIIAEVTKQLQSRFLANPTEIKKRIESLIEPVSRIVENWREHPPSSYSLKIQNFSQLENSTASSDHKYQSRLFSSGGYNWRLILYPKGNVKDNGSGFISMYVELDNTSLMESIPQTQVFAELRFFVYNKKENKYFTIQDVEVKRFNALRMVWGLFQVLPYDTFINPENGYIFEGGECEFGVDVLVAPPLTSWEILSFDDKLSHPKFSWTVKNFSDLKEDVYTSNKFSMGGKEWVLKLYPKGYSIADCKYLSLYLHLADSETLKPDEKIFKQGHVRVLDPLGSSHVEKQSSRWHKESSRAWGWDQFMSLADLRKTYLDKEDALTVEIEFKIHNFSQLENSTAFSDHKYQSRLFSSGGYNWRLIIYPKGNGKDNGSGFISMYVELDSTSLTESTTTEVFAELRFFVYNKKQNKYFTKDVKIKRFSALKMAWGLRKILPCDTFINIENGYIFEGDECEFGVDVIVSSPLTNWEILSFDEKLSYPKFSWSVKNFSQLKENEFYTSKRFSIGGREWFLELYPRGNSRANGKFLSVYLYLADSETLKPDEKIFTQVHVRVLNPLGSNHVTAQSLSSLESYRLHSKVEEEEKNLVSKSSVVKGVLVQQVVQAVVAILLFTVTGSDAEADKAQQFSLLVLARQFVTAMIVLDTWQYFMHRYMHHNKFLYKHIHSQHHRLIVPYAYGALYNHPVEGLLLDTVGGALSFLVSGMSPRTSIFFFSFATIKTVDDHCGLWLPGNLFHMVFKNNSAYHDIHHQLYGTKYNFSQPFFVMWDRILGTYMPYSLEKREDGGFEARPTKEFKDD</sequence>
<dbReference type="SUPFAM" id="SSF46785">
    <property type="entry name" value="Winged helix' DNA-binding domain"/>
    <property type="match status" value="1"/>
</dbReference>
<accession>A0A8S1ZP55</accession>
<keyword evidence="3" id="KW-1017">Isopeptide bond</keyword>
<feature type="domain" description="MATH" evidence="8">
    <location>
        <begin position="681"/>
        <end position="820"/>
    </location>
</feature>
<dbReference type="InterPro" id="IPR045093">
    <property type="entry name" value="Cullin"/>
</dbReference>
<dbReference type="Proteomes" id="UP000682877">
    <property type="component" value="Chromosome 2"/>
</dbReference>
<dbReference type="InterPro" id="IPR036317">
    <property type="entry name" value="Cullin_homology_sf"/>
</dbReference>
<dbReference type="EMBL" id="LR999452">
    <property type="protein sequence ID" value="CAE5963576.1"/>
    <property type="molecule type" value="Genomic_DNA"/>
</dbReference>
<dbReference type="PANTHER" id="PTHR11932">
    <property type="entry name" value="CULLIN"/>
    <property type="match status" value="1"/>
</dbReference>
<dbReference type="Pfam" id="PF22486">
    <property type="entry name" value="MATH_2"/>
    <property type="match status" value="4"/>
</dbReference>
<organism evidence="9 10">
    <name type="scientific">Arabidopsis arenosa</name>
    <name type="common">Sand rock-cress</name>
    <name type="synonym">Cardaminopsis arenosa</name>
    <dbReference type="NCBI Taxonomy" id="38785"/>
    <lineage>
        <taxon>Eukaryota</taxon>
        <taxon>Viridiplantae</taxon>
        <taxon>Streptophyta</taxon>
        <taxon>Embryophyta</taxon>
        <taxon>Tracheophyta</taxon>
        <taxon>Spermatophyta</taxon>
        <taxon>Magnoliopsida</taxon>
        <taxon>eudicotyledons</taxon>
        <taxon>Gunneridae</taxon>
        <taxon>Pentapetalae</taxon>
        <taxon>rosids</taxon>
        <taxon>malvids</taxon>
        <taxon>Brassicales</taxon>
        <taxon>Brassicaceae</taxon>
        <taxon>Camelineae</taxon>
        <taxon>Arabidopsis</taxon>
    </lineage>
</organism>
<dbReference type="Gene3D" id="1.20.1310.10">
    <property type="entry name" value="Cullin Repeats"/>
    <property type="match status" value="4"/>
</dbReference>
<dbReference type="FunFam" id="1.20.1310.10:FF:000006">
    <property type="entry name" value="Cullin 3"/>
    <property type="match status" value="1"/>
</dbReference>
<evidence type="ECO:0000259" key="7">
    <source>
        <dbReference type="PROSITE" id="PS50069"/>
    </source>
</evidence>
<dbReference type="FunFam" id="1.20.1310.10:FF:000002">
    <property type="entry name" value="cullin-3 isoform X1"/>
    <property type="match status" value="1"/>
</dbReference>
<dbReference type="Pfam" id="PF26557">
    <property type="entry name" value="Cullin_AB"/>
    <property type="match status" value="1"/>
</dbReference>
<dbReference type="InterPro" id="IPR006694">
    <property type="entry name" value="Fatty_acid_hydroxylase"/>
</dbReference>
<dbReference type="InterPro" id="IPR059120">
    <property type="entry name" value="Cullin-like_AB"/>
</dbReference>
<dbReference type="InterPro" id="IPR001373">
    <property type="entry name" value="Cullin_N"/>
</dbReference>
<evidence type="ECO:0000256" key="2">
    <source>
        <dbReference type="ARBA" id="ARBA00009324"/>
    </source>
</evidence>
<dbReference type="SMART" id="SM00182">
    <property type="entry name" value="CULLIN"/>
    <property type="match status" value="1"/>
</dbReference>
<dbReference type="InterPro" id="IPR016159">
    <property type="entry name" value="Cullin_repeat-like_dom_sf"/>
</dbReference>
<dbReference type="InterPro" id="IPR036388">
    <property type="entry name" value="WH-like_DNA-bd_sf"/>
</dbReference>
<evidence type="ECO:0000313" key="9">
    <source>
        <dbReference type="EMBL" id="CAE5963576.1"/>
    </source>
</evidence>
<dbReference type="Gene3D" id="2.60.210.10">
    <property type="entry name" value="Apoptosis, Tumor Necrosis Factor Receptor Associated Protein 2, Chain A"/>
    <property type="match status" value="4"/>
</dbReference>
<evidence type="ECO:0000256" key="4">
    <source>
        <dbReference type="ARBA" id="ARBA00022843"/>
    </source>
</evidence>
<dbReference type="GO" id="GO:0031625">
    <property type="term" value="F:ubiquitin protein ligase binding"/>
    <property type="evidence" value="ECO:0007669"/>
    <property type="project" value="InterPro"/>
</dbReference>
<dbReference type="SUPFAM" id="SSF49599">
    <property type="entry name" value="TRAF domain-like"/>
    <property type="match status" value="4"/>
</dbReference>
<dbReference type="GO" id="GO:0016491">
    <property type="term" value="F:oxidoreductase activity"/>
    <property type="evidence" value="ECO:0007669"/>
    <property type="project" value="InterPro"/>
</dbReference>
<evidence type="ECO:0000256" key="3">
    <source>
        <dbReference type="ARBA" id="ARBA00022499"/>
    </source>
</evidence>
<dbReference type="FunFam" id="1.20.1310.10:FF:000001">
    <property type="entry name" value="Cullin 3"/>
    <property type="match status" value="1"/>
</dbReference>
<dbReference type="FunFam" id="1.20.1310.10:FF:000005">
    <property type="entry name" value="Cullin 3"/>
    <property type="match status" value="1"/>
</dbReference>
<dbReference type="InterPro" id="IPR008974">
    <property type="entry name" value="TRAF-like"/>
</dbReference>
<feature type="domain" description="MATH" evidence="8">
    <location>
        <begin position="1117"/>
        <end position="1236"/>
    </location>
</feature>
<dbReference type="CDD" id="cd00121">
    <property type="entry name" value="MATH"/>
    <property type="match status" value="4"/>
</dbReference>